<evidence type="ECO:0000313" key="1">
    <source>
        <dbReference type="EMBL" id="KYC34655.1"/>
    </source>
</evidence>
<accession>A0A139WQG3</accession>
<dbReference type="AlphaFoldDB" id="A0A139WQG3"/>
<keyword evidence="2" id="KW-1185">Reference proteome</keyword>
<protein>
    <submittedName>
        <fullName evidence="1">Uncharacterized protein</fullName>
    </submittedName>
</protein>
<proteinExistence type="predicted"/>
<dbReference type="RefSeq" id="WP_066613543.1">
    <property type="nucleotide sequence ID" value="NZ_KQ976356.1"/>
</dbReference>
<gene>
    <name evidence="1" type="ORF">WA1_50530</name>
</gene>
<evidence type="ECO:0000313" key="2">
    <source>
        <dbReference type="Proteomes" id="UP000076925"/>
    </source>
</evidence>
<reference evidence="1 2" key="1">
    <citation type="journal article" date="2013" name="Genome Biol. Evol.">
        <title>Genomes of Stigonematalean cyanobacteria (subsection V) and the evolution of oxygenic photosynthesis from prokaryotes to plastids.</title>
        <authorList>
            <person name="Dagan T."/>
            <person name="Roettger M."/>
            <person name="Stucken K."/>
            <person name="Landan G."/>
            <person name="Koch R."/>
            <person name="Major P."/>
            <person name="Gould S.B."/>
            <person name="Goremykin V.V."/>
            <person name="Rippka R."/>
            <person name="Tandeau de Marsac N."/>
            <person name="Gugger M."/>
            <person name="Lockhart P.J."/>
            <person name="Allen J.F."/>
            <person name="Brune I."/>
            <person name="Maus I."/>
            <person name="Puhler A."/>
            <person name="Martin W.F."/>
        </authorList>
    </citation>
    <scope>NUCLEOTIDE SEQUENCE [LARGE SCALE GENOMIC DNA]</scope>
    <source>
        <strain evidence="1 2">PCC 7110</strain>
    </source>
</reference>
<dbReference type="Proteomes" id="UP000076925">
    <property type="component" value="Unassembled WGS sequence"/>
</dbReference>
<dbReference type="OrthoDB" id="590830at2"/>
<organism evidence="1 2">
    <name type="scientific">Scytonema hofmannii PCC 7110</name>
    <dbReference type="NCBI Taxonomy" id="128403"/>
    <lineage>
        <taxon>Bacteria</taxon>
        <taxon>Bacillati</taxon>
        <taxon>Cyanobacteriota</taxon>
        <taxon>Cyanophyceae</taxon>
        <taxon>Nostocales</taxon>
        <taxon>Scytonemataceae</taxon>
        <taxon>Scytonema</taxon>
    </lineage>
</organism>
<dbReference type="EMBL" id="ANNX02000077">
    <property type="protein sequence ID" value="KYC34655.1"/>
    <property type="molecule type" value="Genomic_DNA"/>
</dbReference>
<name>A0A139WQG3_9CYAN</name>
<comment type="caution">
    <text evidence="1">The sequence shown here is derived from an EMBL/GenBank/DDBJ whole genome shotgun (WGS) entry which is preliminary data.</text>
</comment>
<dbReference type="STRING" id="128403.WA1_50530"/>
<sequence length="63" mass="6899">MQSQLEQAIQTGEPTILVPNHVESNIQSRSWGTETETILAIAILIRSCALLIQALAPLMKKQA</sequence>